<dbReference type="InterPro" id="IPR036523">
    <property type="entry name" value="SurE-like_sf"/>
</dbReference>
<proteinExistence type="inferred from homology"/>
<dbReference type="GO" id="GO:0008253">
    <property type="term" value="F:5'-nucleotidase activity"/>
    <property type="evidence" value="ECO:0007669"/>
    <property type="project" value="UniProtKB-UniRule"/>
</dbReference>
<name>H8I5W6_METCZ</name>
<feature type="binding site" evidence="4">
    <location>
        <position position="11"/>
    </location>
    <ligand>
        <name>a divalent metal cation</name>
        <dbReference type="ChEBI" id="CHEBI:60240"/>
    </ligand>
</feature>
<dbReference type="KEGG" id="mez:Mtc_1027"/>
<keyword evidence="3 4" id="KW-0378">Hydrolase</keyword>
<evidence type="ECO:0000256" key="1">
    <source>
        <dbReference type="ARBA" id="ARBA00011062"/>
    </source>
</evidence>
<dbReference type="eggNOG" id="arCOG02303">
    <property type="taxonomic scope" value="Archaea"/>
</dbReference>
<dbReference type="PANTHER" id="PTHR30457">
    <property type="entry name" value="5'-NUCLEOTIDASE SURE"/>
    <property type="match status" value="1"/>
</dbReference>
<dbReference type="NCBIfam" id="NF001490">
    <property type="entry name" value="PRK00346.1-4"/>
    <property type="match status" value="1"/>
</dbReference>
<evidence type="ECO:0000256" key="2">
    <source>
        <dbReference type="ARBA" id="ARBA00022723"/>
    </source>
</evidence>
<evidence type="ECO:0000313" key="7">
    <source>
        <dbReference type="Proteomes" id="UP000005233"/>
    </source>
</evidence>
<dbReference type="Proteomes" id="UP000005233">
    <property type="component" value="Chromosome"/>
</dbReference>
<feature type="binding site" evidence="4">
    <location>
        <position position="10"/>
    </location>
    <ligand>
        <name>a divalent metal cation</name>
        <dbReference type="ChEBI" id="CHEBI:60240"/>
    </ligand>
</feature>
<comment type="cofactor">
    <cofactor evidence="4">
        <name>a divalent metal cation</name>
        <dbReference type="ChEBI" id="CHEBI:60240"/>
    </cofactor>
    <text evidence="4">Binds 1 divalent metal cation per subunit.</text>
</comment>
<dbReference type="InterPro" id="IPR002828">
    <property type="entry name" value="SurE-like_Pase/nucleotidase"/>
</dbReference>
<dbReference type="HOGENOM" id="CLU_045192_1_3_2"/>
<evidence type="ECO:0000259" key="5">
    <source>
        <dbReference type="Pfam" id="PF01975"/>
    </source>
</evidence>
<evidence type="ECO:0000256" key="4">
    <source>
        <dbReference type="HAMAP-Rule" id="MF_00060"/>
    </source>
</evidence>
<comment type="similarity">
    <text evidence="1 4">Belongs to the SurE nucleotidase family.</text>
</comment>
<dbReference type="Gene3D" id="3.40.1210.10">
    <property type="entry name" value="Survival protein SurE-like phosphatase/nucleotidase"/>
    <property type="match status" value="1"/>
</dbReference>
<dbReference type="NCBIfam" id="TIGR00087">
    <property type="entry name" value="surE"/>
    <property type="match status" value="1"/>
</dbReference>
<evidence type="ECO:0000256" key="3">
    <source>
        <dbReference type="ARBA" id="ARBA00022801"/>
    </source>
</evidence>
<dbReference type="InterPro" id="IPR030048">
    <property type="entry name" value="SurE"/>
</dbReference>
<organism evidence="6 7">
    <name type="scientific">Methanocella conradii (strain DSM 24694 / JCM 17849 / CGMCC 1.5162 / HZ254)</name>
    <dbReference type="NCBI Taxonomy" id="1041930"/>
    <lineage>
        <taxon>Archaea</taxon>
        <taxon>Methanobacteriati</taxon>
        <taxon>Methanobacteriota</taxon>
        <taxon>Stenosarchaea group</taxon>
        <taxon>Methanomicrobia</taxon>
        <taxon>Methanocellales</taxon>
        <taxon>Methanocellaceae</taxon>
        <taxon>Methanocella</taxon>
    </lineage>
</organism>
<dbReference type="OrthoDB" id="26873at2157"/>
<protein>
    <recommendedName>
        <fullName evidence="4">5'-nucleotidase SurE</fullName>
        <ecNumber evidence="4">3.1.3.5</ecNumber>
    </recommendedName>
    <alternativeName>
        <fullName evidence="4">Nucleoside 5'-monophosphate phosphohydrolase</fullName>
    </alternativeName>
</protein>
<dbReference type="Pfam" id="PF01975">
    <property type="entry name" value="SurE"/>
    <property type="match status" value="1"/>
</dbReference>
<comment type="function">
    <text evidence="4">Nucleotidase that shows phosphatase activity on nucleoside 5'-monophosphates.</text>
</comment>
<sequence>MKYRILITNDDGVNSSGLLAAYEAVKDLGDVTVVAPATQQSAVGRSMTLFEPLRLSRLKVNGTTVYSVSGTPTDAVIIGMFVAMKRKPDLVISGFNIGENLSTEAATTSGTIGAALEAAGQGVPAIAVSIRVEDEGDKFADTNYKRDYGAAINIVRKLAKCVLDGKLPKGVDVLNVNIPSNALPGTKVVVTRLARKMYHTRVHSRRDPRGRPYYWIDGTLVEDADEGTDLHAVMKKNQISVTPLSMDMTAAVDYEKLEELMAKAFK</sequence>
<dbReference type="GO" id="GO:0000166">
    <property type="term" value="F:nucleotide binding"/>
    <property type="evidence" value="ECO:0007669"/>
    <property type="project" value="UniProtKB-KW"/>
</dbReference>
<keyword evidence="2 4" id="KW-0479">Metal-binding</keyword>
<dbReference type="HAMAP" id="MF_00060">
    <property type="entry name" value="SurE"/>
    <property type="match status" value="1"/>
</dbReference>
<dbReference type="EC" id="3.1.3.5" evidence="4"/>
<comment type="catalytic activity">
    <reaction evidence="4">
        <text>a ribonucleoside 5'-phosphate + H2O = a ribonucleoside + phosphate</text>
        <dbReference type="Rhea" id="RHEA:12484"/>
        <dbReference type="ChEBI" id="CHEBI:15377"/>
        <dbReference type="ChEBI" id="CHEBI:18254"/>
        <dbReference type="ChEBI" id="CHEBI:43474"/>
        <dbReference type="ChEBI" id="CHEBI:58043"/>
        <dbReference type="EC" id="3.1.3.5"/>
    </reaction>
</comment>
<comment type="subcellular location">
    <subcellularLocation>
        <location evidence="4">Cytoplasm</location>
    </subcellularLocation>
</comment>
<keyword evidence="4" id="KW-0547">Nucleotide-binding</keyword>
<keyword evidence="7" id="KW-1185">Reference proteome</keyword>
<dbReference type="GO" id="GO:0005737">
    <property type="term" value="C:cytoplasm"/>
    <property type="evidence" value="ECO:0007669"/>
    <property type="project" value="UniProtKB-SubCell"/>
</dbReference>
<reference evidence="6 7" key="1">
    <citation type="journal article" date="2012" name="J. Bacteriol.">
        <title>Complete genome sequence of a thermophilic methanogen, Methanocella conradii HZ254, isolated from Chinese rice field soil.</title>
        <authorList>
            <person name="Lu Z."/>
            <person name="Lu Y."/>
        </authorList>
    </citation>
    <scope>NUCLEOTIDE SEQUENCE [LARGE SCALE GENOMIC DNA]</scope>
    <source>
        <strain evidence="7">DSM 24694 / JCM 17849 / CGMCC 1.5162 / HZ254</strain>
    </source>
</reference>
<evidence type="ECO:0000313" key="6">
    <source>
        <dbReference type="EMBL" id="AFC99783.1"/>
    </source>
</evidence>
<dbReference type="SUPFAM" id="SSF64167">
    <property type="entry name" value="SurE-like"/>
    <property type="match status" value="1"/>
</dbReference>
<feature type="domain" description="Survival protein SurE-like phosphatase/nucleotidase" evidence="5">
    <location>
        <begin position="5"/>
        <end position="199"/>
    </location>
</feature>
<feature type="binding site" evidence="4">
    <location>
        <position position="41"/>
    </location>
    <ligand>
        <name>a divalent metal cation</name>
        <dbReference type="ChEBI" id="CHEBI:60240"/>
    </ligand>
</feature>
<keyword evidence="4" id="KW-0963">Cytoplasm</keyword>
<dbReference type="STRING" id="1041930.Mtc_1027"/>
<dbReference type="NCBIfam" id="NF001491">
    <property type="entry name" value="PRK00346.2-1"/>
    <property type="match status" value="1"/>
</dbReference>
<dbReference type="GO" id="GO:0046872">
    <property type="term" value="F:metal ion binding"/>
    <property type="evidence" value="ECO:0007669"/>
    <property type="project" value="UniProtKB-UniRule"/>
</dbReference>
<gene>
    <name evidence="4 6" type="primary">surE</name>
    <name evidence="6" type="ordered locus">Mtc_1027</name>
</gene>
<feature type="binding site" evidence="4">
    <location>
        <position position="96"/>
    </location>
    <ligand>
        <name>a divalent metal cation</name>
        <dbReference type="ChEBI" id="CHEBI:60240"/>
    </ligand>
</feature>
<accession>H8I5W6</accession>
<dbReference type="EMBL" id="CP003243">
    <property type="protein sequence ID" value="AFC99783.1"/>
    <property type="molecule type" value="Genomic_DNA"/>
</dbReference>
<dbReference type="PANTHER" id="PTHR30457:SF0">
    <property type="entry name" value="PHOSPHATASE, PUTATIVE (AFU_ORTHOLOGUE AFUA_4G01070)-RELATED"/>
    <property type="match status" value="1"/>
</dbReference>
<dbReference type="AlphaFoldDB" id="H8I5W6"/>